<gene>
    <name evidence="3" type="ORF">IEQ34_000581</name>
</gene>
<feature type="compositionally biased region" description="Acidic residues" evidence="1">
    <location>
        <begin position="289"/>
        <end position="301"/>
    </location>
</feature>
<dbReference type="Gene3D" id="1.10.3970.10">
    <property type="entry name" value="BSD domain"/>
    <property type="match status" value="1"/>
</dbReference>
<keyword evidence="4" id="KW-1185">Reference proteome</keyword>
<feature type="compositionally biased region" description="Acidic residues" evidence="1">
    <location>
        <begin position="473"/>
        <end position="487"/>
    </location>
</feature>
<accession>A0AAV7HTC1</accession>
<dbReference type="Pfam" id="PF03909">
    <property type="entry name" value="BSD"/>
    <property type="match status" value="1"/>
</dbReference>
<reference evidence="3 4" key="1">
    <citation type="journal article" date="2021" name="Hortic Res">
        <title>Chromosome-scale assembly of the Dendrobium chrysotoxum genome enhances the understanding of orchid evolution.</title>
        <authorList>
            <person name="Zhang Y."/>
            <person name="Zhang G.Q."/>
            <person name="Zhang D."/>
            <person name="Liu X.D."/>
            <person name="Xu X.Y."/>
            <person name="Sun W.H."/>
            <person name="Yu X."/>
            <person name="Zhu X."/>
            <person name="Wang Z.W."/>
            <person name="Zhao X."/>
            <person name="Zhong W.Y."/>
            <person name="Chen H."/>
            <person name="Yin W.L."/>
            <person name="Huang T."/>
            <person name="Niu S.C."/>
            <person name="Liu Z.J."/>
        </authorList>
    </citation>
    <scope>NUCLEOTIDE SEQUENCE [LARGE SCALE GENOMIC DNA]</scope>
    <source>
        <strain evidence="3">Lindl</strain>
    </source>
</reference>
<dbReference type="AlphaFoldDB" id="A0AAV7HTC1"/>
<dbReference type="Proteomes" id="UP000775213">
    <property type="component" value="Unassembled WGS sequence"/>
</dbReference>
<dbReference type="InterPro" id="IPR005607">
    <property type="entry name" value="BSD_dom"/>
</dbReference>
<feature type="compositionally biased region" description="Acidic residues" evidence="1">
    <location>
        <begin position="433"/>
        <end position="448"/>
    </location>
</feature>
<dbReference type="PANTHER" id="PTHR16019">
    <property type="entry name" value="SYNAPSE-ASSOCIATED PROTEIN"/>
    <property type="match status" value="1"/>
</dbReference>
<name>A0AAV7HTC1_DENCH</name>
<dbReference type="PANTHER" id="PTHR16019:SF5">
    <property type="entry name" value="BSD DOMAIN-CONTAINING PROTEIN 1"/>
    <property type="match status" value="1"/>
</dbReference>
<dbReference type="InterPro" id="IPR035925">
    <property type="entry name" value="BSD_dom_sf"/>
</dbReference>
<dbReference type="PROSITE" id="PS50858">
    <property type="entry name" value="BSD"/>
    <property type="match status" value="1"/>
</dbReference>
<proteinExistence type="predicted"/>
<dbReference type="SMART" id="SM00751">
    <property type="entry name" value="BSD"/>
    <property type="match status" value="1"/>
</dbReference>
<feature type="compositionally biased region" description="Low complexity" evidence="1">
    <location>
        <begin position="383"/>
        <end position="398"/>
    </location>
</feature>
<dbReference type="EMBL" id="JAGFBR010000001">
    <property type="protein sequence ID" value="KAH0470858.1"/>
    <property type="molecule type" value="Genomic_DNA"/>
</dbReference>
<sequence length="487" mass="53812">MNFFKTVFLSDPDPSDSSSDEKSPSDSPHEQQEDERGEKETAAVTAADSEPGYDSNTKANTPWVGLGSLIKTFASKSESVIQTYRRDLEEFGSGLKKETAAIREVATRAVRDLPSSLEAGASVAQESLESVGQAIDDFGGSVWRGTAEIISEGKDALLAADSDVETNSSDLQTPSSTVVTASASKRYSRFETQVLAMQADPNTFSEEPEDSEDFLKWRTEFKLEGKEEEIEILCYDNGTLEGLFEKLVPSVVDYDTFWTRYFYKLYKLKQAEDVRANLVKRAIAREDEEEDLTWEVDDDEEEGKKEEEAEKSGEGERKDEIKKEHVEKAGNQEKLQVERLEERKEKADETNGIELVPEKKPDGVPEDLILKVTAAIDNEIAASNAGAADDAESASNGSTTKPGDKVPPDAKSEPVESSKDSDISIVSSQASMPEEEDLGWDEIEDLGEHDDKKVGGTISTTNRADLHKKPSLLEEDEDMSWDIEDDD</sequence>
<evidence type="ECO:0000256" key="1">
    <source>
        <dbReference type="SAM" id="MobiDB-lite"/>
    </source>
</evidence>
<feature type="region of interest" description="Disordered" evidence="1">
    <location>
        <begin position="383"/>
        <end position="487"/>
    </location>
</feature>
<feature type="compositionally biased region" description="Basic and acidic residues" evidence="1">
    <location>
        <begin position="402"/>
        <end position="422"/>
    </location>
</feature>
<comment type="caution">
    <text evidence="3">The sequence shown here is derived from an EMBL/GenBank/DDBJ whole genome shotgun (WGS) entry which is preliminary data.</text>
</comment>
<feature type="compositionally biased region" description="Basic and acidic residues" evidence="1">
    <location>
        <begin position="19"/>
        <end position="41"/>
    </location>
</feature>
<feature type="region of interest" description="Disordered" evidence="1">
    <location>
        <begin position="289"/>
        <end position="365"/>
    </location>
</feature>
<dbReference type="InterPro" id="IPR051494">
    <property type="entry name" value="BSD_domain-containing"/>
</dbReference>
<feature type="compositionally biased region" description="Basic and acidic residues" evidence="1">
    <location>
        <begin position="302"/>
        <end position="349"/>
    </location>
</feature>
<protein>
    <recommendedName>
        <fullName evidence="2">BSD domain-containing protein</fullName>
    </recommendedName>
</protein>
<feature type="domain" description="BSD" evidence="2">
    <location>
        <begin position="217"/>
        <end position="269"/>
    </location>
</feature>
<evidence type="ECO:0000259" key="2">
    <source>
        <dbReference type="PROSITE" id="PS50858"/>
    </source>
</evidence>
<feature type="region of interest" description="Disordered" evidence="1">
    <location>
        <begin position="1"/>
        <end position="61"/>
    </location>
</feature>
<dbReference type="SUPFAM" id="SSF140383">
    <property type="entry name" value="BSD domain-like"/>
    <property type="match status" value="1"/>
</dbReference>
<evidence type="ECO:0000313" key="3">
    <source>
        <dbReference type="EMBL" id="KAH0470858.1"/>
    </source>
</evidence>
<organism evidence="3 4">
    <name type="scientific">Dendrobium chrysotoxum</name>
    <name type="common">Orchid</name>
    <dbReference type="NCBI Taxonomy" id="161865"/>
    <lineage>
        <taxon>Eukaryota</taxon>
        <taxon>Viridiplantae</taxon>
        <taxon>Streptophyta</taxon>
        <taxon>Embryophyta</taxon>
        <taxon>Tracheophyta</taxon>
        <taxon>Spermatophyta</taxon>
        <taxon>Magnoliopsida</taxon>
        <taxon>Liliopsida</taxon>
        <taxon>Asparagales</taxon>
        <taxon>Orchidaceae</taxon>
        <taxon>Epidendroideae</taxon>
        <taxon>Malaxideae</taxon>
        <taxon>Dendrobiinae</taxon>
        <taxon>Dendrobium</taxon>
    </lineage>
</organism>
<evidence type="ECO:0000313" key="4">
    <source>
        <dbReference type="Proteomes" id="UP000775213"/>
    </source>
</evidence>
<dbReference type="GO" id="GO:0005737">
    <property type="term" value="C:cytoplasm"/>
    <property type="evidence" value="ECO:0007669"/>
    <property type="project" value="TreeGrafter"/>
</dbReference>